<organism evidence="3 4">
    <name type="scientific">Streptomyces himastatinicus ATCC 53653</name>
    <dbReference type="NCBI Taxonomy" id="457427"/>
    <lineage>
        <taxon>Bacteria</taxon>
        <taxon>Bacillati</taxon>
        <taxon>Actinomycetota</taxon>
        <taxon>Actinomycetes</taxon>
        <taxon>Kitasatosporales</taxon>
        <taxon>Streptomycetaceae</taxon>
        <taxon>Streptomyces</taxon>
        <taxon>Streptomyces violaceusniger group</taxon>
    </lineage>
</organism>
<dbReference type="AlphaFoldDB" id="D9WIB2"/>
<dbReference type="Gene3D" id="3.30.460.10">
    <property type="entry name" value="Beta Polymerase, domain 2"/>
    <property type="match status" value="1"/>
</dbReference>
<dbReference type="SUPFAM" id="SSF81301">
    <property type="entry name" value="Nucleotidyltransferase"/>
    <property type="match status" value="1"/>
</dbReference>
<name>D9WIB2_9ACTN</name>
<sequence>MRPGRRQVRADRVASRDHPRQRGLTNGARPHRVHRRRRDGARRSPRPVVSARDRAPMKGQADPAAQALRLVMSRCPDALGAILGGSAAQGRATPASDLDVAVLLPDSDSSRREVVRHDGRLAELFLHTLADLPEIFEGDRARRRGTVLFIYDQGLPLMDSHGHLAHARARARAALAAGPPPLTPAERERGRYLLTCFMDDLLDTSPADRYEQLSLADATLREAAHLLTDHHTAWTGIGKWLPRRLLGADPARGGALLYGHRTVAEDGDPAPLAAAAEQVLALLGGPLREGYTERSRPPGP</sequence>
<dbReference type="Pfam" id="PF01909">
    <property type="entry name" value="NTP_transf_2"/>
    <property type="match status" value="1"/>
</dbReference>
<dbReference type="EMBL" id="GG657754">
    <property type="protein sequence ID" value="EFL25470.1"/>
    <property type="molecule type" value="Genomic_DNA"/>
</dbReference>
<accession>D9WIB2</accession>
<feature type="compositionally biased region" description="Basic and acidic residues" evidence="1">
    <location>
        <begin position="8"/>
        <end position="20"/>
    </location>
</feature>
<keyword evidence="4" id="KW-1185">Reference proteome</keyword>
<dbReference type="CDD" id="cd05403">
    <property type="entry name" value="NT_KNTase_like"/>
    <property type="match status" value="1"/>
</dbReference>
<protein>
    <recommendedName>
        <fullName evidence="2">Polymerase nucleotidyl transferase domain-containing protein</fullName>
    </recommendedName>
</protein>
<evidence type="ECO:0000259" key="2">
    <source>
        <dbReference type="Pfam" id="PF01909"/>
    </source>
</evidence>
<proteinExistence type="predicted"/>
<feature type="domain" description="Polymerase nucleotidyl transferase" evidence="2">
    <location>
        <begin position="81"/>
        <end position="123"/>
    </location>
</feature>
<feature type="region of interest" description="Disordered" evidence="1">
    <location>
        <begin position="1"/>
        <end position="63"/>
    </location>
</feature>
<reference evidence="3 4" key="1">
    <citation type="submission" date="2009-02" db="EMBL/GenBank/DDBJ databases">
        <title>Annotation of Streptomyces hygroscopicus strain ATCC 53653.</title>
        <authorList>
            <consortium name="The Broad Institute Genome Sequencing Platform"/>
            <consortium name="Broad Institute Microbial Sequencing Center"/>
            <person name="Fischbach M."/>
            <person name="Godfrey P."/>
            <person name="Ward D."/>
            <person name="Young S."/>
            <person name="Zeng Q."/>
            <person name="Koehrsen M."/>
            <person name="Alvarado L."/>
            <person name="Berlin A.M."/>
            <person name="Bochicchio J."/>
            <person name="Borenstein D."/>
            <person name="Chapman S.B."/>
            <person name="Chen Z."/>
            <person name="Engels R."/>
            <person name="Freedman E."/>
            <person name="Gellesch M."/>
            <person name="Goldberg J."/>
            <person name="Griggs A."/>
            <person name="Gujja S."/>
            <person name="Heilman E.R."/>
            <person name="Heiman D.I."/>
            <person name="Hepburn T.A."/>
            <person name="Howarth C."/>
            <person name="Jen D."/>
            <person name="Larson L."/>
            <person name="Lewis B."/>
            <person name="Mehta T."/>
            <person name="Park D."/>
            <person name="Pearson M."/>
            <person name="Richards J."/>
            <person name="Roberts A."/>
            <person name="Saif S."/>
            <person name="Shea T.D."/>
            <person name="Shenoy N."/>
            <person name="Sisk P."/>
            <person name="Stolte C."/>
            <person name="Sykes S.N."/>
            <person name="Thomson T."/>
            <person name="Walk T."/>
            <person name="White J."/>
            <person name="Yandava C."/>
            <person name="Straight P."/>
            <person name="Clardy J."/>
            <person name="Hung D."/>
            <person name="Kolter R."/>
            <person name="Mekalanos J."/>
            <person name="Walker S."/>
            <person name="Walsh C.T."/>
            <person name="Wieland-Brown L.C."/>
            <person name="Haas B."/>
            <person name="Nusbaum C."/>
            <person name="Birren B."/>
        </authorList>
    </citation>
    <scope>NUCLEOTIDE SEQUENCE [LARGE SCALE GENOMIC DNA]</scope>
    <source>
        <strain evidence="3 4">ATCC 53653</strain>
    </source>
</reference>
<dbReference type="InterPro" id="IPR043519">
    <property type="entry name" value="NT_sf"/>
</dbReference>
<dbReference type="STRING" id="457427.SSOG_05184"/>
<dbReference type="InterPro" id="IPR002934">
    <property type="entry name" value="Polymerase_NTP_transf_dom"/>
</dbReference>
<gene>
    <name evidence="3" type="ORF">SSOG_05184</name>
</gene>
<evidence type="ECO:0000256" key="1">
    <source>
        <dbReference type="SAM" id="MobiDB-lite"/>
    </source>
</evidence>
<dbReference type="Proteomes" id="UP000003963">
    <property type="component" value="Unassembled WGS sequence"/>
</dbReference>
<evidence type="ECO:0000313" key="4">
    <source>
        <dbReference type="Proteomes" id="UP000003963"/>
    </source>
</evidence>
<evidence type="ECO:0000313" key="3">
    <source>
        <dbReference type="EMBL" id="EFL25470.1"/>
    </source>
</evidence>
<dbReference type="GO" id="GO:0016779">
    <property type="term" value="F:nucleotidyltransferase activity"/>
    <property type="evidence" value="ECO:0007669"/>
    <property type="project" value="InterPro"/>
</dbReference>
<dbReference type="HOGENOM" id="CLU_077915_1_0_11"/>
<feature type="compositionally biased region" description="Basic residues" evidence="1">
    <location>
        <begin position="29"/>
        <end position="45"/>
    </location>
</feature>